<dbReference type="STRING" id="879212.DespoDRAFT_00091"/>
<reference evidence="1 2" key="2">
    <citation type="submission" date="2012-02" db="EMBL/GenBank/DDBJ databases">
        <title>Improved High-Quality Draft sequence of Desulfobacter postgatei 2ac9.</title>
        <authorList>
            <consortium name="US DOE Joint Genome Institute"/>
            <person name="Lucas S."/>
            <person name="Han J."/>
            <person name="Lapidus A."/>
            <person name="Cheng J.-F."/>
            <person name="Goodwin L."/>
            <person name="Pitluck S."/>
            <person name="Peters L."/>
            <person name="Ovchinnikova G."/>
            <person name="Held B."/>
            <person name="Detter J.C."/>
            <person name="Han C."/>
            <person name="Tapia R."/>
            <person name="Land M."/>
            <person name="Hauser L."/>
            <person name="Kyrpides N."/>
            <person name="Ivanova N."/>
            <person name="Pagani I."/>
            <person name="Orellana R."/>
            <person name="Lovley D."/>
            <person name="Woyke T."/>
        </authorList>
    </citation>
    <scope>NUCLEOTIDE SEQUENCE [LARGE SCALE GENOMIC DNA]</scope>
    <source>
        <strain evidence="1 2">2ac9</strain>
    </source>
</reference>
<dbReference type="HOGENOM" id="CLU_3079229_0_0_7"/>
<evidence type="ECO:0000313" key="2">
    <source>
        <dbReference type="Proteomes" id="UP000005778"/>
    </source>
</evidence>
<evidence type="ECO:0000313" key="1">
    <source>
        <dbReference type="EMBL" id="EIM62137.1"/>
    </source>
</evidence>
<dbReference type="Proteomes" id="UP000005778">
    <property type="component" value="Chromosome"/>
</dbReference>
<dbReference type="AlphaFoldDB" id="I5AY24"/>
<accession>I5AY24</accession>
<dbReference type="EMBL" id="CM001488">
    <property type="protein sequence ID" value="EIM62137.1"/>
    <property type="molecule type" value="Genomic_DNA"/>
</dbReference>
<keyword evidence="2" id="KW-1185">Reference proteome</keyword>
<protein>
    <submittedName>
        <fullName evidence="1">Uncharacterized protein</fullName>
    </submittedName>
</protein>
<gene>
    <name evidence="1" type="ORF">DespoDRAFT_00091</name>
</gene>
<reference evidence="1 2" key="1">
    <citation type="submission" date="2011-09" db="EMBL/GenBank/DDBJ databases">
        <authorList>
            <consortium name="US DOE Joint Genome Institute (JGI-PGF)"/>
            <person name="Lucas S."/>
            <person name="Han J."/>
            <person name="Lapidus A."/>
            <person name="Cheng J.-F."/>
            <person name="Goodwin L."/>
            <person name="Pitluck S."/>
            <person name="Peters L."/>
            <person name="Land M.L."/>
            <person name="Hauser L."/>
            <person name="Orellana R."/>
            <person name="Lovley D."/>
            <person name="Woyke T.J."/>
        </authorList>
    </citation>
    <scope>NUCLEOTIDE SEQUENCE [LARGE SCALE GENOMIC DNA]</scope>
    <source>
        <strain evidence="1 2">2ac9</strain>
    </source>
</reference>
<proteinExistence type="predicted"/>
<name>I5AY24_9BACT</name>
<organism evidence="1 2">
    <name type="scientific">Desulfobacter postgatei 2ac9</name>
    <dbReference type="NCBI Taxonomy" id="879212"/>
    <lineage>
        <taxon>Bacteria</taxon>
        <taxon>Pseudomonadati</taxon>
        <taxon>Thermodesulfobacteriota</taxon>
        <taxon>Desulfobacteria</taxon>
        <taxon>Desulfobacterales</taxon>
        <taxon>Desulfobacteraceae</taxon>
        <taxon>Desulfobacter</taxon>
    </lineage>
</organism>
<sequence length="52" mass="6081">MYCPDCGEYPCVCKEEHPDSYYSDPFGEHEFHDGFDYESERPIVDAIDLSEL</sequence>